<dbReference type="Proteomes" id="UP000813637">
    <property type="component" value="Unassembled WGS sequence"/>
</dbReference>
<proteinExistence type="predicted"/>
<evidence type="ECO:0000313" key="2">
    <source>
        <dbReference type="Proteomes" id="UP000813637"/>
    </source>
</evidence>
<organism evidence="1 2">
    <name type="scientific">Clostridium botulinum C</name>
    <dbReference type="NCBI Taxonomy" id="36828"/>
    <lineage>
        <taxon>Bacteria</taxon>
        <taxon>Bacillati</taxon>
        <taxon>Bacillota</taxon>
        <taxon>Clostridia</taxon>
        <taxon>Eubacteriales</taxon>
        <taxon>Clostridiaceae</taxon>
        <taxon>Clostridium</taxon>
    </lineage>
</organism>
<dbReference type="EMBL" id="JAAMYB010000001">
    <property type="protein sequence ID" value="MCD3193880.1"/>
    <property type="molecule type" value="Genomic_DNA"/>
</dbReference>
<reference evidence="1" key="1">
    <citation type="submission" date="2020-02" db="EMBL/GenBank/DDBJ databases">
        <authorList>
            <person name="Fillo S."/>
            <person name="Giordani F."/>
            <person name="Tonon E."/>
            <person name="Drigo I."/>
            <person name="Anselmo A."/>
            <person name="Fortunato A."/>
            <person name="Bano L."/>
            <person name="Lista F."/>
        </authorList>
    </citation>
    <scope>NUCLEOTIDE SEQUENCE</scope>
    <source>
        <strain evidence="1">IZSVe-TV_9877_3_12</strain>
    </source>
</reference>
<comment type="caution">
    <text evidence="1">The sequence shown here is derived from an EMBL/GenBank/DDBJ whole genome shotgun (WGS) entry which is preliminary data.</text>
</comment>
<name>A0A9Q3V715_CLOBO</name>
<dbReference type="RefSeq" id="WP_003381615.1">
    <property type="nucleotide sequence ID" value="NZ_JAAMYB010000001.1"/>
</dbReference>
<gene>
    <name evidence="1" type="ORF">G8S53_01065</name>
</gene>
<reference evidence="1" key="2">
    <citation type="journal article" date="2021" name="Microorganisms">
        <title>Extensive Genome Exploration of Clostridium botulinum Group III Field Strains.</title>
        <authorList>
            <person name="Fillo S."/>
            <person name="Giordani F."/>
            <person name="Tonon E."/>
            <person name="Drigo I."/>
            <person name="Anselmo A."/>
            <person name="Fortunato A."/>
            <person name="Lista F."/>
            <person name="Bano L."/>
        </authorList>
    </citation>
    <scope>NUCLEOTIDE SEQUENCE</scope>
    <source>
        <strain evidence="1">IZSVe-TV_9877_3_12</strain>
    </source>
</reference>
<dbReference type="AlphaFoldDB" id="A0A9Q3V715"/>
<accession>A0A9Q3V715</accession>
<protein>
    <submittedName>
        <fullName evidence="1">Uncharacterized protein</fullName>
    </submittedName>
</protein>
<evidence type="ECO:0000313" key="1">
    <source>
        <dbReference type="EMBL" id="MCD3193880.1"/>
    </source>
</evidence>
<sequence>MLLLLIGLPIAETRVIIYELKTHEGHMKSYETDKLIKSFLKYKVHEYGVV</sequence>